<dbReference type="InParanoid" id="S2KIC4"/>
<name>S2KIC4_MUCC1</name>
<sequence length="146" mass="16598">MKVSVAPLLMHIVTTRGGGQPNHRDKIKLKRSINLKWPIIDKLYWKALVFEHSLGSGEAKIAQCIPDKYNLCHDLLHLALFCKETIDKNQLNASLAFQINGFSLSFPRSLEELASFVSLKNLNTLMRISEMFWRTCKPVSAQDVDT</sequence>
<accession>S2KIC4</accession>
<keyword evidence="2" id="KW-1185">Reference proteome</keyword>
<dbReference type="Proteomes" id="UP000014254">
    <property type="component" value="Unassembled WGS sequence"/>
</dbReference>
<evidence type="ECO:0000313" key="1">
    <source>
        <dbReference type="EMBL" id="EPB92175.1"/>
    </source>
</evidence>
<dbReference type="OrthoDB" id="2216467at2759"/>
<reference evidence="2" key="1">
    <citation type="submission" date="2013-05" db="EMBL/GenBank/DDBJ databases">
        <title>The Genome sequence of Mucor circinelloides f. circinelloides 1006PhL.</title>
        <authorList>
            <consortium name="The Broad Institute Genomics Platform"/>
            <person name="Cuomo C."/>
            <person name="Earl A."/>
            <person name="Findley K."/>
            <person name="Lee S.C."/>
            <person name="Walker B."/>
            <person name="Young S."/>
            <person name="Zeng Q."/>
            <person name="Gargeya S."/>
            <person name="Fitzgerald M."/>
            <person name="Haas B."/>
            <person name="Abouelleil A."/>
            <person name="Allen A.W."/>
            <person name="Alvarado L."/>
            <person name="Arachchi H.M."/>
            <person name="Berlin A.M."/>
            <person name="Chapman S.B."/>
            <person name="Gainer-Dewar J."/>
            <person name="Goldberg J."/>
            <person name="Griggs A."/>
            <person name="Gujja S."/>
            <person name="Hansen M."/>
            <person name="Howarth C."/>
            <person name="Imamovic A."/>
            <person name="Ireland A."/>
            <person name="Larimer J."/>
            <person name="McCowan C."/>
            <person name="Murphy C."/>
            <person name="Pearson M."/>
            <person name="Poon T.W."/>
            <person name="Priest M."/>
            <person name="Roberts A."/>
            <person name="Saif S."/>
            <person name="Shea T."/>
            <person name="Sisk P."/>
            <person name="Sykes S."/>
            <person name="Wortman J."/>
            <person name="Nusbaum C."/>
            <person name="Birren B."/>
        </authorList>
    </citation>
    <scope>NUCLEOTIDE SEQUENCE [LARGE SCALE GENOMIC DNA]</scope>
    <source>
        <strain evidence="2">1006PhL</strain>
    </source>
</reference>
<dbReference type="EMBL" id="KE123902">
    <property type="protein sequence ID" value="EPB92175.1"/>
    <property type="molecule type" value="Genomic_DNA"/>
</dbReference>
<dbReference type="eggNOG" id="ENOG502TAAF">
    <property type="taxonomic scope" value="Eukaryota"/>
</dbReference>
<organism evidence="1 2">
    <name type="scientific">Mucor circinelloides f. circinelloides (strain 1006PhL)</name>
    <name type="common">Mucormycosis agent</name>
    <name type="synonym">Calyptromyces circinelloides</name>
    <dbReference type="NCBI Taxonomy" id="1220926"/>
    <lineage>
        <taxon>Eukaryota</taxon>
        <taxon>Fungi</taxon>
        <taxon>Fungi incertae sedis</taxon>
        <taxon>Mucoromycota</taxon>
        <taxon>Mucoromycotina</taxon>
        <taxon>Mucoromycetes</taxon>
        <taxon>Mucorales</taxon>
        <taxon>Mucorineae</taxon>
        <taxon>Mucoraceae</taxon>
        <taxon>Mucor</taxon>
    </lineage>
</organism>
<proteinExistence type="predicted"/>
<dbReference type="AlphaFoldDB" id="S2KIC4"/>
<gene>
    <name evidence="1" type="ORF">HMPREF1544_01000</name>
</gene>
<evidence type="ECO:0000313" key="2">
    <source>
        <dbReference type="Proteomes" id="UP000014254"/>
    </source>
</evidence>
<dbReference type="VEuPathDB" id="FungiDB:HMPREF1544_01000"/>
<protein>
    <submittedName>
        <fullName evidence="1">Uncharacterized protein</fullName>
    </submittedName>
</protein>